<keyword evidence="2" id="KW-1185">Reference proteome</keyword>
<organism evidence="1 2">
    <name type="scientific">Brevundimonas phage vB_BgoS-Bajun</name>
    <dbReference type="NCBI Taxonomy" id="2948594"/>
    <lineage>
        <taxon>Viruses</taxon>
        <taxon>Duplodnaviria</taxon>
        <taxon>Heunggongvirae</taxon>
        <taxon>Uroviricota</taxon>
        <taxon>Caudoviricetes</taxon>
        <taxon>Dolichocephalovirinae</taxon>
    </lineage>
</organism>
<accession>A0A9E7N6Z5</accession>
<reference evidence="1" key="1">
    <citation type="submission" date="2022-05" db="EMBL/GenBank/DDBJ databases">
        <authorList>
            <person name="Friedrich I."/>
            <person name="Poehlein A."/>
            <person name="Schneider D."/>
            <person name="Hertel R."/>
            <person name="Daniel R."/>
        </authorList>
    </citation>
    <scope>NUCLEOTIDE SEQUENCE</scope>
</reference>
<name>A0A9E7N6Z5_9CAUD</name>
<dbReference type="Proteomes" id="UP001057427">
    <property type="component" value="Segment"/>
</dbReference>
<sequence>MDQLKDWNARRAGGRITIVHATGKVVGVDVIKPVGGRTVAVDLNEREFDLANPALDELLAAAAEFAAPNDTPASQRLKEALEAFA</sequence>
<dbReference type="EMBL" id="ON529858">
    <property type="protein sequence ID" value="UTC29732.1"/>
    <property type="molecule type" value="Genomic_DNA"/>
</dbReference>
<protein>
    <submittedName>
        <fullName evidence="1">Uncharacterized protein</fullName>
    </submittedName>
</protein>
<gene>
    <name evidence="1" type="ORF">BAJUN_01020</name>
</gene>
<evidence type="ECO:0000313" key="1">
    <source>
        <dbReference type="EMBL" id="UTC29732.1"/>
    </source>
</evidence>
<proteinExistence type="predicted"/>
<evidence type="ECO:0000313" key="2">
    <source>
        <dbReference type="Proteomes" id="UP001057427"/>
    </source>
</evidence>